<dbReference type="RefSeq" id="WP_125997798.1">
    <property type="nucleotide sequence ID" value="NZ_QRAL01000006.1"/>
</dbReference>
<sequence length="711" mass="75020">MTAYIKFDGEPIYGDQAIAAIAGPRGKSAAQQLYDAGLIPEPTTAAMNAYLGQIGADAGQEAAEAVVGAVSDRVTDLEAIDAGDRLDALDPVISSQRATKFLMSPVTGGSISRGAKPIYRQMQSRDLPKLTVGGRSRHIGEILDDMGRSIEWHRSRSRPFDGLVALEGALNFRLGNGTGRRHVVLTNWGWQFDSYPTPSRLSDAVIDCNGIAAGAPPTVIASDPTRPILFLDGVKNLRMRRAFHAAYRGVPANTNVRAVQIRGGSSNIYIDELILENTTTALYLDNCTNIRIGRIVAPNATFSVVATAAAQGVRIGEIIGSGTVSVAAGGDVKVANIFDGAQLSLANTWALPQTFTSGALLPYLAYGAGGYSSLNGVTRQELFEKIEALEADRLARDAINLTGNLPDNATLTRASAANYFNAAGVMVSAAADVPRLAYRWNGAARVPAGLQVEPASTNLFNYSEDFTNAFWTKGGQGTPAANSGPALDGVTGMTLMTSTGTMVIREANVTTAVDGGVYTFSGFFKQGPTPTPWVMLTIGDAGTPANYVRMWFNPSTGAIGSTTAVGAGWSLVGTPEVEALENGVYRVSFSAQIAGTAVCYRQDHTTGNGAGGSAQPGIQLYIDKFQLEQLNRATSYIKTTTAPASRAADLATVNLKTPRYSPKGPVSVRFTFDDGSTQTRTGITLTAGAFTIPTDLNRRKIKFALNLTTEG</sequence>
<name>A0A430BZ19_SPHYA</name>
<protein>
    <submittedName>
        <fullName evidence="1">Uncharacterized protein</fullName>
    </submittedName>
</protein>
<dbReference type="EMBL" id="QRAL01000006">
    <property type="protein sequence ID" value="RSU57998.1"/>
    <property type="molecule type" value="Genomic_DNA"/>
</dbReference>
<organism evidence="1 2">
    <name type="scientific">Sphingobium yanoikuyae</name>
    <name type="common">Sphingomonas yanoikuyae</name>
    <dbReference type="NCBI Taxonomy" id="13690"/>
    <lineage>
        <taxon>Bacteria</taxon>
        <taxon>Pseudomonadati</taxon>
        <taxon>Pseudomonadota</taxon>
        <taxon>Alphaproteobacteria</taxon>
        <taxon>Sphingomonadales</taxon>
        <taxon>Sphingomonadaceae</taxon>
        <taxon>Sphingobium</taxon>
    </lineage>
</organism>
<dbReference type="AlphaFoldDB" id="A0A430BZ19"/>
<dbReference type="Proteomes" id="UP000287401">
    <property type="component" value="Unassembled WGS sequence"/>
</dbReference>
<comment type="caution">
    <text evidence="1">The sequence shown here is derived from an EMBL/GenBank/DDBJ whole genome shotgun (WGS) entry which is preliminary data.</text>
</comment>
<accession>A0A430BZ19</accession>
<evidence type="ECO:0000313" key="2">
    <source>
        <dbReference type="Proteomes" id="UP000287401"/>
    </source>
</evidence>
<reference evidence="1 2" key="1">
    <citation type="submission" date="2018-07" db="EMBL/GenBank/DDBJ databases">
        <title>Genomic and Epidemiologic Investigation of an Indolent Hospital Outbreak.</title>
        <authorList>
            <person name="Johnson R.C."/>
            <person name="Deming C."/>
            <person name="Conlan S."/>
            <person name="Zellmer C.J."/>
            <person name="Michelin A.V."/>
            <person name="Lee-Lin S."/>
            <person name="Thomas P.J."/>
            <person name="Park M."/>
            <person name="Weingarten R.A."/>
            <person name="Less J."/>
            <person name="Dekker J.P."/>
            <person name="Frank K.M."/>
            <person name="Musser K.A."/>
            <person name="Mcquiston J.R."/>
            <person name="Henderson D.K."/>
            <person name="Lau A.F."/>
            <person name="Palmore T.N."/>
            <person name="Segre J.A."/>
        </authorList>
    </citation>
    <scope>NUCLEOTIDE SEQUENCE [LARGE SCALE GENOMIC DNA]</scope>
    <source>
        <strain evidence="1 2">SK-NIH.Env6_1116</strain>
    </source>
</reference>
<gene>
    <name evidence="1" type="ORF">DAH51_07070</name>
</gene>
<evidence type="ECO:0000313" key="1">
    <source>
        <dbReference type="EMBL" id="RSU57998.1"/>
    </source>
</evidence>
<proteinExistence type="predicted"/>